<dbReference type="InterPro" id="IPR003593">
    <property type="entry name" value="AAA+_ATPase"/>
</dbReference>
<feature type="compositionally biased region" description="Polar residues" evidence="6">
    <location>
        <begin position="68"/>
        <end position="97"/>
    </location>
</feature>
<dbReference type="HOGENOM" id="CLU_000536_6_3_1"/>
<dbReference type="SMART" id="SM00382">
    <property type="entry name" value="AAA"/>
    <property type="match status" value="1"/>
</dbReference>
<dbReference type="Pfam" id="PF17862">
    <property type="entry name" value="AAA_lid_3"/>
    <property type="match status" value="1"/>
</dbReference>
<evidence type="ECO:0000256" key="1">
    <source>
        <dbReference type="ARBA" id="ARBA00006914"/>
    </source>
</evidence>
<dbReference type="Gene3D" id="1.10.8.60">
    <property type="match status" value="1"/>
</dbReference>
<gene>
    <name evidence="8" type="ORF">SOCG_00067</name>
</gene>
<dbReference type="Pfam" id="PF00004">
    <property type="entry name" value="AAA"/>
    <property type="match status" value="1"/>
</dbReference>
<evidence type="ECO:0000313" key="9">
    <source>
        <dbReference type="Proteomes" id="UP000016088"/>
    </source>
</evidence>
<dbReference type="AlphaFoldDB" id="S9PT14"/>
<evidence type="ECO:0000256" key="3">
    <source>
        <dbReference type="ARBA" id="ARBA00022840"/>
    </source>
</evidence>
<sequence length="1232" mass="139968">MRRNIRAIHARYDDDEDDEDDDYYSKTQQSEANLHAYYSRSEVPDQFNSSEQDDSSDSSFSSLRNLSQVGQRSPFQGKQSRPKSTFSVAIHPSSQAARFQKHQHLKGIKTPSKSIPIIPLQAHPETKPISPPYEDDLLPDHLPFQRAEQDSQEDDQDELDIISPSKVDKASHTLSPPKSATDEDDIDFHDPIDSPHSDNDQDELINTEQSQFLKSDSSNDYIQSSPPIKRGRGRPPKKRRLSQPLRRSSRVQTRSSVESSNKSPLNVRNKLRNRSARPTHEMVDFSEETVFTPPTKTSYPPSHLTSLNAFASLPLGVGNDESFNDSTHSDSEFSFDVNVTPKKTISSMTPSRNDENVSSSISHSFGQVDRRTIKKDDPFATEEALSFDNIGGLEDVILQLKEMVLLPLLYPEIFLHFRMTPPRGVLFHGPPGTGKTLMARALAANCSVGNQKVSFFLRKGSDCLSKWVGEAERQLRLLFEEAKKAQPSIIFFDEIDGLAPTRTSRQDQTHSSIVSTLLALMDGLDSRGQVVVIGATNRPNDIDSALRRPGRFDREFYFSLPNHEARMKILQLHTKHCSPYLSEKYLSDLATATSGYGGADLKALCTEAALQAVRRCYPQIYHSSEKYLISPNKIEVNALDFERALEKLNVSTQRGSVIPKSSISDSHKLLLKETFDLLSMKISHLLRLDTLPSKSSSFQNISLSEIKKQKEIYSLKKTMVFRPRLIITGHQGYGQSYLNTDLFGSLDGIYVQSLDISKLLMDSEVSLNSSLINIFASARQQSPSIIFVNNVEQWPVLFSQNFLDIFSLLLNSLIPTEPVMLIGVANTTYNDLPEVVRSWFPSNSSEHFKLSLPSYASRNSFFLNILNKILALPLTHNEYTSPSHWEQLPIAPISHDIFNITKNREKQERLNNRKIKNKLKIKLLSIMDLLRSRYKKFKKPIVDLDEIYPGDDEIGPSLETSPEDFPYYIEGNRVIRREDGASFSMMNLAEVDRRIWSGFYCTPQRFLRDLKSILDDVNHFGDPTLKPKAKELYLSAELNLEEMIDQVFIYECQEMEEREITRKKKRSSKEGQDENRDMNRRLMNNNVNANANDTTPENNIRYSGELEIPSSSPEDEDGSEEKEILKLQVGKENIPVSQNFSGLGFPNKKSLTYLPNNPVESSNYRKESETVERLAEEFANATSGLKMEWLDLIYSRLSNVIWDNHEGVNRIRVLTLVKQTFSCILKEIRSSN</sequence>
<evidence type="ECO:0000259" key="7">
    <source>
        <dbReference type="SMART" id="SM00382"/>
    </source>
</evidence>
<dbReference type="GO" id="GO:0005634">
    <property type="term" value="C:nucleus"/>
    <property type="evidence" value="ECO:0007669"/>
    <property type="project" value="TreeGrafter"/>
</dbReference>
<feature type="region of interest" description="Disordered" evidence="6">
    <location>
        <begin position="1"/>
        <end position="275"/>
    </location>
</feature>
<name>S9PT14_SCHOY</name>
<feature type="compositionally biased region" description="Polar residues" evidence="6">
    <location>
        <begin position="206"/>
        <end position="225"/>
    </location>
</feature>
<dbReference type="GO" id="GO:0045815">
    <property type="term" value="P:transcription initiation-coupled chromatin remodeling"/>
    <property type="evidence" value="ECO:0007669"/>
    <property type="project" value="TreeGrafter"/>
</dbReference>
<dbReference type="eggNOG" id="KOG0732">
    <property type="taxonomic scope" value="Eukaryota"/>
</dbReference>
<feature type="compositionally biased region" description="Low complexity" evidence="6">
    <location>
        <begin position="242"/>
        <end position="260"/>
    </location>
</feature>
<feature type="compositionally biased region" description="Basic and acidic residues" evidence="6">
    <location>
        <begin position="1068"/>
        <end position="1080"/>
    </location>
</feature>
<dbReference type="OrthoDB" id="5368292at2759"/>
<organism evidence="8 9">
    <name type="scientific">Schizosaccharomyces octosporus (strain yFS286)</name>
    <name type="common">Fission yeast</name>
    <name type="synonym">Octosporomyces octosporus</name>
    <dbReference type="NCBI Taxonomy" id="483514"/>
    <lineage>
        <taxon>Eukaryota</taxon>
        <taxon>Fungi</taxon>
        <taxon>Dikarya</taxon>
        <taxon>Ascomycota</taxon>
        <taxon>Taphrinomycotina</taxon>
        <taxon>Schizosaccharomycetes</taxon>
        <taxon>Schizosaccharomycetales</taxon>
        <taxon>Schizosaccharomycetaceae</taxon>
        <taxon>Schizosaccharomyces</taxon>
    </lineage>
</organism>
<evidence type="ECO:0000256" key="2">
    <source>
        <dbReference type="ARBA" id="ARBA00022741"/>
    </source>
</evidence>
<evidence type="ECO:0000256" key="6">
    <source>
        <dbReference type="SAM" id="MobiDB-lite"/>
    </source>
</evidence>
<comment type="similarity">
    <text evidence="1">Belongs to the AAA ATPase family.</text>
</comment>
<feature type="compositionally biased region" description="Basic residues" evidence="6">
    <location>
        <begin position="229"/>
        <end position="241"/>
    </location>
</feature>
<dbReference type="InterPro" id="IPR041569">
    <property type="entry name" value="AAA_lid_3"/>
</dbReference>
<comment type="catalytic activity">
    <reaction evidence="5">
        <text>ATP + H2O = ADP + phosphate + H(+)</text>
        <dbReference type="Rhea" id="RHEA:13065"/>
        <dbReference type="ChEBI" id="CHEBI:15377"/>
        <dbReference type="ChEBI" id="CHEBI:15378"/>
        <dbReference type="ChEBI" id="CHEBI:30616"/>
        <dbReference type="ChEBI" id="CHEBI:43474"/>
        <dbReference type="ChEBI" id="CHEBI:456216"/>
    </reaction>
    <physiologicalReaction direction="left-to-right" evidence="5">
        <dbReference type="Rhea" id="RHEA:13066"/>
    </physiologicalReaction>
</comment>
<feature type="compositionally biased region" description="Low complexity" evidence="6">
    <location>
        <begin position="1081"/>
        <end position="1093"/>
    </location>
</feature>
<feature type="compositionally biased region" description="Acidic residues" evidence="6">
    <location>
        <begin position="13"/>
        <end position="22"/>
    </location>
</feature>
<dbReference type="FunFam" id="3.40.50.300:FF:000061">
    <property type="entry name" value="ATPase family, AAA domain-containing 2"/>
    <property type="match status" value="1"/>
</dbReference>
<dbReference type="VEuPathDB" id="FungiDB:SOCG_00067"/>
<dbReference type="RefSeq" id="XP_013017941.1">
    <property type="nucleotide sequence ID" value="XM_013162487.1"/>
</dbReference>
<reference evidence="8 9" key="1">
    <citation type="journal article" date="2011" name="Science">
        <title>Comparative functional genomics of the fission yeasts.</title>
        <authorList>
            <person name="Rhind N."/>
            <person name="Chen Z."/>
            <person name="Yassour M."/>
            <person name="Thompson D.A."/>
            <person name="Haas B.J."/>
            <person name="Habib N."/>
            <person name="Wapinski I."/>
            <person name="Roy S."/>
            <person name="Lin M.F."/>
            <person name="Heiman D.I."/>
            <person name="Young S.K."/>
            <person name="Furuya K."/>
            <person name="Guo Y."/>
            <person name="Pidoux A."/>
            <person name="Chen H.M."/>
            <person name="Robbertse B."/>
            <person name="Goldberg J.M."/>
            <person name="Aoki K."/>
            <person name="Bayne E.H."/>
            <person name="Berlin A.M."/>
            <person name="Desjardins C.A."/>
            <person name="Dobbs E."/>
            <person name="Dukaj L."/>
            <person name="Fan L."/>
            <person name="FitzGerald M.G."/>
            <person name="French C."/>
            <person name="Gujja S."/>
            <person name="Hansen K."/>
            <person name="Keifenheim D."/>
            <person name="Levin J.Z."/>
            <person name="Mosher R.A."/>
            <person name="Mueller C.A."/>
            <person name="Pfiffner J."/>
            <person name="Priest M."/>
            <person name="Russ C."/>
            <person name="Smialowska A."/>
            <person name="Swoboda P."/>
            <person name="Sykes S.M."/>
            <person name="Vaughn M."/>
            <person name="Vengrova S."/>
            <person name="Yoder R."/>
            <person name="Zeng Q."/>
            <person name="Allshire R."/>
            <person name="Baulcombe D."/>
            <person name="Birren B.W."/>
            <person name="Brown W."/>
            <person name="Ekwall K."/>
            <person name="Kellis M."/>
            <person name="Leatherwood J."/>
            <person name="Levin H."/>
            <person name="Margalit H."/>
            <person name="Martienssen R."/>
            <person name="Nieduszynski C.A."/>
            <person name="Spatafora J.W."/>
            <person name="Friedman N."/>
            <person name="Dalgaard J.Z."/>
            <person name="Baumann P."/>
            <person name="Niki H."/>
            <person name="Regev A."/>
            <person name="Nusbaum C."/>
        </authorList>
    </citation>
    <scope>NUCLEOTIDE SEQUENCE [LARGE SCALE GENOMIC DNA]</scope>
    <source>
        <strain evidence="9">yFS286</strain>
    </source>
</reference>
<dbReference type="GO" id="GO:0003682">
    <property type="term" value="F:chromatin binding"/>
    <property type="evidence" value="ECO:0007669"/>
    <property type="project" value="TreeGrafter"/>
</dbReference>
<dbReference type="GeneID" id="25029051"/>
<protein>
    <submittedName>
        <fullName evidence="8">ATPase with bromodomain protein</fullName>
    </submittedName>
</protein>
<evidence type="ECO:0000256" key="4">
    <source>
        <dbReference type="ARBA" id="ARBA00023117"/>
    </source>
</evidence>
<keyword evidence="3" id="KW-0067">ATP-binding</keyword>
<feature type="compositionally biased region" description="Low complexity" evidence="6">
    <location>
        <begin position="108"/>
        <end position="119"/>
    </location>
</feature>
<evidence type="ECO:0000313" key="8">
    <source>
        <dbReference type="EMBL" id="EPX72301.1"/>
    </source>
</evidence>
<feature type="region of interest" description="Disordered" evidence="6">
    <location>
        <begin position="1059"/>
        <end position="1122"/>
    </location>
</feature>
<keyword evidence="2" id="KW-0547">Nucleotide-binding</keyword>
<evidence type="ECO:0000256" key="5">
    <source>
        <dbReference type="ARBA" id="ARBA00048778"/>
    </source>
</evidence>
<dbReference type="GO" id="GO:0042393">
    <property type="term" value="F:histone binding"/>
    <property type="evidence" value="ECO:0007669"/>
    <property type="project" value="TreeGrafter"/>
</dbReference>
<dbReference type="InterPro" id="IPR003959">
    <property type="entry name" value="ATPase_AAA_core"/>
</dbReference>
<keyword evidence="4" id="KW-0103">Bromodomain</keyword>
<feature type="domain" description="AAA+ ATPase" evidence="7">
    <location>
        <begin position="421"/>
        <end position="562"/>
    </location>
</feature>
<dbReference type="GO" id="GO:0006334">
    <property type="term" value="P:nucleosome assembly"/>
    <property type="evidence" value="ECO:0007669"/>
    <property type="project" value="TreeGrafter"/>
</dbReference>
<dbReference type="PANTHER" id="PTHR23069:SF0">
    <property type="entry name" value="TAT-BINDING HOMOLOG 7"/>
    <property type="match status" value="1"/>
</dbReference>
<dbReference type="OMA" id="YECQEME"/>
<dbReference type="EMBL" id="KE503207">
    <property type="protein sequence ID" value="EPX72301.1"/>
    <property type="molecule type" value="Genomic_DNA"/>
</dbReference>
<dbReference type="GO" id="GO:0016887">
    <property type="term" value="F:ATP hydrolysis activity"/>
    <property type="evidence" value="ECO:0007669"/>
    <property type="project" value="InterPro"/>
</dbReference>
<dbReference type="GO" id="GO:0005524">
    <property type="term" value="F:ATP binding"/>
    <property type="evidence" value="ECO:0007669"/>
    <property type="project" value="UniProtKB-KW"/>
</dbReference>
<dbReference type="InterPro" id="IPR003960">
    <property type="entry name" value="ATPase_AAA_CS"/>
</dbReference>
<dbReference type="InterPro" id="IPR045199">
    <property type="entry name" value="ATAD2-like"/>
</dbReference>
<feature type="compositionally biased region" description="Low complexity" evidence="6">
    <location>
        <begin position="57"/>
        <end position="67"/>
    </location>
</feature>
<dbReference type="GO" id="GO:0006337">
    <property type="term" value="P:nucleosome disassembly"/>
    <property type="evidence" value="ECO:0007669"/>
    <property type="project" value="TreeGrafter"/>
</dbReference>
<dbReference type="Proteomes" id="UP000016088">
    <property type="component" value="Unassembled WGS sequence"/>
</dbReference>
<dbReference type="PROSITE" id="PS00674">
    <property type="entry name" value="AAA"/>
    <property type="match status" value="1"/>
</dbReference>
<dbReference type="InterPro" id="IPR027417">
    <property type="entry name" value="P-loop_NTPase"/>
</dbReference>
<dbReference type="PANTHER" id="PTHR23069">
    <property type="entry name" value="AAA DOMAIN-CONTAINING"/>
    <property type="match status" value="1"/>
</dbReference>
<dbReference type="Gene3D" id="3.40.50.300">
    <property type="entry name" value="P-loop containing nucleotide triphosphate hydrolases"/>
    <property type="match status" value="1"/>
</dbReference>
<accession>S9PT14</accession>
<proteinExistence type="inferred from homology"/>
<feature type="compositionally biased region" description="Acidic residues" evidence="6">
    <location>
        <begin position="150"/>
        <end position="160"/>
    </location>
</feature>
<dbReference type="SUPFAM" id="SSF52540">
    <property type="entry name" value="P-loop containing nucleoside triphosphate hydrolases"/>
    <property type="match status" value="2"/>
</dbReference>
<feature type="compositionally biased region" description="Basic and acidic residues" evidence="6">
    <location>
        <begin position="188"/>
        <end position="199"/>
    </location>
</feature>
<keyword evidence="9" id="KW-1185">Reference proteome</keyword>